<gene>
    <name evidence="1" type="ORF">BC936DRAFT_149268</name>
</gene>
<organism evidence="1 2">
    <name type="scientific">Jimgerdemannia flammicorona</name>
    <dbReference type="NCBI Taxonomy" id="994334"/>
    <lineage>
        <taxon>Eukaryota</taxon>
        <taxon>Fungi</taxon>
        <taxon>Fungi incertae sedis</taxon>
        <taxon>Mucoromycota</taxon>
        <taxon>Mucoromycotina</taxon>
        <taxon>Endogonomycetes</taxon>
        <taxon>Endogonales</taxon>
        <taxon>Endogonaceae</taxon>
        <taxon>Jimgerdemannia</taxon>
    </lineage>
</organism>
<dbReference type="AlphaFoldDB" id="A0A433D172"/>
<evidence type="ECO:0000313" key="1">
    <source>
        <dbReference type="EMBL" id="RUP44576.1"/>
    </source>
</evidence>
<dbReference type="EMBL" id="RBNI01008686">
    <property type="protein sequence ID" value="RUP44576.1"/>
    <property type="molecule type" value="Genomic_DNA"/>
</dbReference>
<keyword evidence="2" id="KW-1185">Reference proteome</keyword>
<protein>
    <submittedName>
        <fullName evidence="1">Uncharacterized protein</fullName>
    </submittedName>
</protein>
<dbReference type="OrthoDB" id="2417204at2759"/>
<dbReference type="Proteomes" id="UP000268093">
    <property type="component" value="Unassembled WGS sequence"/>
</dbReference>
<comment type="caution">
    <text evidence="1">The sequence shown here is derived from an EMBL/GenBank/DDBJ whole genome shotgun (WGS) entry which is preliminary data.</text>
</comment>
<proteinExistence type="predicted"/>
<evidence type="ECO:0000313" key="2">
    <source>
        <dbReference type="Proteomes" id="UP000268093"/>
    </source>
</evidence>
<accession>A0A433D172</accession>
<sequence>MVVDERYAGHKAVIAYFRDVDGVDCTYPHFLDALRDIILESPPFTEDWGGLDGIWYDRYVRQANKAHKKVGFL</sequence>
<reference evidence="1 2" key="1">
    <citation type="journal article" date="2018" name="New Phytol.">
        <title>Phylogenomics of Endogonaceae and evolution of mycorrhizas within Mucoromycota.</title>
        <authorList>
            <person name="Chang Y."/>
            <person name="Desiro A."/>
            <person name="Na H."/>
            <person name="Sandor L."/>
            <person name="Lipzen A."/>
            <person name="Clum A."/>
            <person name="Barry K."/>
            <person name="Grigoriev I.V."/>
            <person name="Martin F.M."/>
            <person name="Stajich J.E."/>
            <person name="Smith M.E."/>
            <person name="Bonito G."/>
            <person name="Spatafora J.W."/>
        </authorList>
    </citation>
    <scope>NUCLEOTIDE SEQUENCE [LARGE SCALE GENOMIC DNA]</scope>
    <source>
        <strain evidence="1 2">GMNB39</strain>
    </source>
</reference>
<name>A0A433D172_9FUNG</name>